<evidence type="ECO:0000313" key="3">
    <source>
        <dbReference type="EMBL" id="MCX2974792.1"/>
    </source>
</evidence>
<organism evidence="3 4">
    <name type="scientific">Candidatus Seongchinamella marina</name>
    <dbReference type="NCBI Taxonomy" id="2518990"/>
    <lineage>
        <taxon>Bacteria</taxon>
        <taxon>Pseudomonadati</taxon>
        <taxon>Pseudomonadota</taxon>
        <taxon>Gammaproteobacteria</taxon>
        <taxon>Cellvibrionales</taxon>
        <taxon>Halieaceae</taxon>
        <taxon>Seongchinamella</taxon>
    </lineage>
</organism>
<dbReference type="EMBL" id="SHNP01000005">
    <property type="protein sequence ID" value="MCX2974792.1"/>
    <property type="molecule type" value="Genomic_DNA"/>
</dbReference>
<dbReference type="Proteomes" id="UP001143307">
    <property type="component" value="Unassembled WGS sequence"/>
</dbReference>
<feature type="domain" description="DUF2007" evidence="2">
    <location>
        <begin position="1"/>
        <end position="65"/>
    </location>
</feature>
<reference evidence="3" key="1">
    <citation type="submission" date="2019-02" db="EMBL/GenBank/DDBJ databases">
        <authorList>
            <person name="Li S.-H."/>
        </authorList>
    </citation>
    <scope>NUCLEOTIDE SEQUENCE</scope>
    <source>
        <strain evidence="3">IMCC8485</strain>
    </source>
</reference>
<keyword evidence="1" id="KW-0812">Transmembrane</keyword>
<keyword evidence="4" id="KW-1185">Reference proteome</keyword>
<name>A0ABT3SZQ4_9GAMM</name>
<evidence type="ECO:0000256" key="1">
    <source>
        <dbReference type="SAM" id="Phobius"/>
    </source>
</evidence>
<dbReference type="Pfam" id="PF09413">
    <property type="entry name" value="DUF2007"/>
    <property type="match status" value="1"/>
</dbReference>
<sequence>MKLLGTYTSIIEANHVANSLREKGVLCRVSDINAYNYWAITGVTDVRVWVILDSQWEDAQALLADSRHTPENPLPSEDMALLEASQPLHYQHIIYASGGLLAVIVLVLFFLFSQSQ</sequence>
<protein>
    <recommendedName>
        <fullName evidence="2">DUF2007 domain-containing protein</fullName>
    </recommendedName>
</protein>
<comment type="caution">
    <text evidence="3">The sequence shown here is derived from an EMBL/GenBank/DDBJ whole genome shotgun (WGS) entry which is preliminary data.</text>
</comment>
<evidence type="ECO:0000313" key="4">
    <source>
        <dbReference type="Proteomes" id="UP001143307"/>
    </source>
</evidence>
<gene>
    <name evidence="3" type="ORF">EYC87_14460</name>
</gene>
<accession>A0ABT3SZQ4</accession>
<feature type="transmembrane region" description="Helical" evidence="1">
    <location>
        <begin position="93"/>
        <end position="112"/>
    </location>
</feature>
<dbReference type="InterPro" id="IPR018551">
    <property type="entry name" value="DUF2007"/>
</dbReference>
<keyword evidence="1" id="KW-0472">Membrane</keyword>
<keyword evidence="1" id="KW-1133">Transmembrane helix</keyword>
<evidence type="ECO:0000259" key="2">
    <source>
        <dbReference type="Pfam" id="PF09413"/>
    </source>
</evidence>
<dbReference type="RefSeq" id="WP_279253504.1">
    <property type="nucleotide sequence ID" value="NZ_SHNP01000005.1"/>
</dbReference>
<proteinExistence type="predicted"/>